<keyword evidence="2" id="KW-0964">Secreted</keyword>
<feature type="chain" id="PRO_5003613530" evidence="3">
    <location>
        <begin position="26"/>
        <end position="403"/>
    </location>
</feature>
<feature type="signal peptide" evidence="3">
    <location>
        <begin position="1"/>
        <end position="25"/>
    </location>
</feature>
<proteinExistence type="predicted"/>
<dbReference type="InterPro" id="IPR017996">
    <property type="entry name" value="MRJP/yellow-related"/>
</dbReference>
<dbReference type="Gene3D" id="2.120.10.30">
    <property type="entry name" value="TolB, C-terminal domain"/>
    <property type="match status" value="1"/>
</dbReference>
<keyword evidence="3" id="KW-0732">Signal</keyword>
<dbReference type="AlphaFoldDB" id="H8KYP5"/>
<gene>
    <name evidence="4" type="ordered locus">Fraau_1707</name>
</gene>
<dbReference type="Proteomes" id="UP000005234">
    <property type="component" value="Chromosome"/>
</dbReference>
<reference evidence="4" key="1">
    <citation type="submission" date="2012-02" db="EMBL/GenBank/DDBJ databases">
        <title>The complete genome of Frateuria aurantia DSM 6220.</title>
        <authorList>
            <consortium name="US DOE Joint Genome Institute (JGI-PGF)"/>
            <person name="Lucas S."/>
            <person name="Copeland A."/>
            <person name="Lapidus A."/>
            <person name="Glavina del Rio T."/>
            <person name="Dalin E."/>
            <person name="Tice H."/>
            <person name="Bruce D."/>
            <person name="Goodwin L."/>
            <person name="Pitluck S."/>
            <person name="Peters L."/>
            <person name="Ovchinnikova G."/>
            <person name="Teshima H."/>
            <person name="Kyrpides N."/>
            <person name="Mavromatis K."/>
            <person name="Ivanova N."/>
            <person name="Brettin T."/>
            <person name="Detter J.C."/>
            <person name="Han C."/>
            <person name="Larimer F."/>
            <person name="Land M."/>
            <person name="Hauser L."/>
            <person name="Markowitz V."/>
            <person name="Cheng J.-F."/>
            <person name="Hugenholtz P."/>
            <person name="Woyke T."/>
            <person name="Wu D."/>
            <person name="Brambilla E."/>
            <person name="Klenk H.-P."/>
            <person name="Eisen J.A."/>
        </authorList>
    </citation>
    <scope>NUCLEOTIDE SEQUENCE</scope>
    <source>
        <strain evidence="4">DSM 6220</strain>
    </source>
</reference>
<dbReference type="SUPFAM" id="SSF63829">
    <property type="entry name" value="Calcium-dependent phosphotriesterase"/>
    <property type="match status" value="1"/>
</dbReference>
<evidence type="ECO:0000256" key="3">
    <source>
        <dbReference type="SAM" id="SignalP"/>
    </source>
</evidence>
<dbReference type="InterPro" id="IPR011042">
    <property type="entry name" value="6-blade_b-propeller_TolB-like"/>
</dbReference>
<name>H8KYP5_FRAAD</name>
<dbReference type="KEGG" id="fau:Fraau_1707"/>
<dbReference type="EMBL" id="CP003350">
    <property type="protein sequence ID" value="AFC86116.1"/>
    <property type="molecule type" value="Genomic_DNA"/>
</dbReference>
<dbReference type="eggNOG" id="COG3386">
    <property type="taxonomic scope" value="Bacteria"/>
</dbReference>
<evidence type="ECO:0000256" key="1">
    <source>
        <dbReference type="ARBA" id="ARBA00004613"/>
    </source>
</evidence>
<sequence length="403" mass="43135">MAVFCKRVAPWLALGAMAMVPAAGAATAAAGSTQSPPAPLTTAGPAEVVASLPDTEAAGVAVTPEGRLFLTLPRVGVNHRDASLVEIVNGKPVPFPDVMTTVDPQLLLRGRGPGTAVRPYSDWIVSPLGLTRVGHTLWVLDEGKRAGIEGIPDGAAKLVAIDIPSRKVIKTIVFHHPFLRDTMQLNDLRVDPSHGEQGTVFISNNGFAKPDSSIIVVDIATGHMREVFRNAPQVSPAPGFMSYVEGQPCAYSLEHPCMPQGGVNGIELSNDHQTLYWSIPTNPEYYSIPTAALSNQDRLESSLRKAIHPEGQTVSNGGMAIDPDGNLYFGDASRYAILGKSPQGTFSLVAHDGRLIWPDGLVVQNGWLYVSIGQWQRVPGLHQGHDLRHGPYQVLRFKLGAGH</sequence>
<dbReference type="Pfam" id="PF03022">
    <property type="entry name" value="MRJP"/>
    <property type="match status" value="1"/>
</dbReference>
<comment type="subcellular location">
    <subcellularLocation>
        <location evidence="1">Secreted</location>
    </subcellularLocation>
</comment>
<accession>H8KYP5</accession>
<dbReference type="PANTHER" id="PTHR10009">
    <property type="entry name" value="PROTEIN YELLOW-RELATED"/>
    <property type="match status" value="1"/>
</dbReference>
<evidence type="ECO:0000313" key="4">
    <source>
        <dbReference type="EMBL" id="AFC86116.1"/>
    </source>
</evidence>
<dbReference type="RefSeq" id="WP_014403121.1">
    <property type="nucleotide sequence ID" value="NC_017033.1"/>
</dbReference>
<dbReference type="HOGENOM" id="CLU_031076_0_3_6"/>
<dbReference type="STRING" id="767434.Fraau_1707"/>
<organism evidence="4 5">
    <name type="scientific">Frateuria aurantia (strain ATCC 33424 / DSM 6220 / KCTC 2777 / LMG 1558 / NBRC 3245 / NCIMB 13370)</name>
    <name type="common">Acetobacter aurantius</name>
    <dbReference type="NCBI Taxonomy" id="767434"/>
    <lineage>
        <taxon>Bacteria</taxon>
        <taxon>Pseudomonadati</taxon>
        <taxon>Pseudomonadota</taxon>
        <taxon>Gammaproteobacteria</taxon>
        <taxon>Lysobacterales</taxon>
        <taxon>Rhodanobacteraceae</taxon>
        <taxon>Frateuria</taxon>
    </lineage>
</organism>
<dbReference type="PANTHER" id="PTHR10009:SF18">
    <property type="entry name" value="PROTEIN YELLOW-LIKE PROTEIN"/>
    <property type="match status" value="1"/>
</dbReference>
<dbReference type="GO" id="GO:0005576">
    <property type="term" value="C:extracellular region"/>
    <property type="evidence" value="ECO:0007669"/>
    <property type="project" value="UniProtKB-SubCell"/>
</dbReference>
<evidence type="ECO:0000313" key="5">
    <source>
        <dbReference type="Proteomes" id="UP000005234"/>
    </source>
</evidence>
<evidence type="ECO:0000256" key="2">
    <source>
        <dbReference type="ARBA" id="ARBA00022525"/>
    </source>
</evidence>
<protein>
    <submittedName>
        <fullName evidence="4">Major royal jelly protein</fullName>
    </submittedName>
</protein>
<keyword evidence="5" id="KW-1185">Reference proteome</keyword>